<feature type="compositionally biased region" description="Polar residues" evidence="1">
    <location>
        <begin position="1"/>
        <end position="12"/>
    </location>
</feature>
<accession>A0AAW6LLX9</accession>
<dbReference type="PANTHER" id="PTHR40076">
    <property type="entry name" value="MEMBRANE PROTEIN-RELATED"/>
    <property type="match status" value="1"/>
</dbReference>
<evidence type="ECO:0008006" key="5">
    <source>
        <dbReference type="Google" id="ProtNLM"/>
    </source>
</evidence>
<proteinExistence type="predicted"/>
<feature type="transmembrane region" description="Helical" evidence="2">
    <location>
        <begin position="166"/>
        <end position="187"/>
    </location>
</feature>
<dbReference type="InterPro" id="IPR010380">
    <property type="entry name" value="DUF975"/>
</dbReference>
<reference evidence="3" key="1">
    <citation type="submission" date="2023-02" db="EMBL/GenBank/DDBJ databases">
        <title>A novel hydrolase synthesized by Rhodococcus erythropolis HQ is responsible for the detoxification of Zearalenone.</title>
        <authorList>
            <person name="Hu J."/>
            <person name="Xu J."/>
        </authorList>
    </citation>
    <scope>NUCLEOTIDE SEQUENCE</scope>
    <source>
        <strain evidence="3">HQ</strain>
    </source>
</reference>
<gene>
    <name evidence="3" type="ORF">PXH69_11270</name>
</gene>
<evidence type="ECO:0000256" key="2">
    <source>
        <dbReference type="SAM" id="Phobius"/>
    </source>
</evidence>
<feature type="compositionally biased region" description="Pro residues" evidence="1">
    <location>
        <begin position="29"/>
        <end position="104"/>
    </location>
</feature>
<dbReference type="PANTHER" id="PTHR40076:SF1">
    <property type="entry name" value="MEMBRANE PROTEIN"/>
    <property type="match status" value="1"/>
</dbReference>
<evidence type="ECO:0000313" key="4">
    <source>
        <dbReference type="Proteomes" id="UP001217325"/>
    </source>
</evidence>
<comment type="caution">
    <text evidence="3">The sequence shown here is derived from an EMBL/GenBank/DDBJ whole genome shotgun (WGS) entry which is preliminary data.</text>
</comment>
<dbReference type="EMBL" id="JARDXE010000006">
    <property type="protein sequence ID" value="MDE8645533.1"/>
    <property type="molecule type" value="Genomic_DNA"/>
</dbReference>
<evidence type="ECO:0000313" key="3">
    <source>
        <dbReference type="EMBL" id="MDE8645533.1"/>
    </source>
</evidence>
<dbReference type="AlphaFoldDB" id="A0AAW6LLX9"/>
<feature type="transmembrane region" description="Helical" evidence="2">
    <location>
        <begin position="133"/>
        <end position="154"/>
    </location>
</feature>
<keyword evidence="2" id="KW-0472">Membrane</keyword>
<dbReference type="RefSeq" id="WP_223304518.1">
    <property type="nucleotide sequence ID" value="NZ_CP054207.1"/>
</dbReference>
<protein>
    <recommendedName>
        <fullName evidence="5">Integral membrane protein</fullName>
    </recommendedName>
</protein>
<keyword evidence="2" id="KW-1133">Transmembrane helix</keyword>
<feature type="region of interest" description="Disordered" evidence="1">
    <location>
        <begin position="1"/>
        <end position="108"/>
    </location>
</feature>
<dbReference type="Proteomes" id="UP001217325">
    <property type="component" value="Unassembled WGS sequence"/>
</dbReference>
<feature type="transmembrane region" description="Helical" evidence="2">
    <location>
        <begin position="225"/>
        <end position="250"/>
    </location>
</feature>
<feature type="transmembrane region" description="Helical" evidence="2">
    <location>
        <begin position="271"/>
        <end position="304"/>
    </location>
</feature>
<sequence>MTTGGHDPNQNPEDGKQFPPQDPYGQQGTPPPGSYPPPAGPPQGGSYPPPGGYPPPPQGGNYPPPGGYPPPPQGGSYPPPGGNYPPPGGYPPPPGGGNFPPPPANDYGAGFGGPQLSVGAAITYGWNKFKDNALVWIGISIIAFLIAGLIQGAFNGFDYTNTEFSALSIVGGLVTAIVGYIIQAAFLRGALSELDGIKPAFGTFFQFTNIGAVVLGGFLVAVATYVGLALCIIPGIIAAFLLYYTLTFIVDKNQDAISGIKSSYALTSSNVGTLVLLALALIGINIVGALLCGIGLLVTAPVALIASTYAYRVLTGGHVAA</sequence>
<keyword evidence="2" id="KW-0812">Transmembrane</keyword>
<name>A0AAW6LLX9_RHOSG</name>
<organism evidence="3 4">
    <name type="scientific">Rhodococcus qingshengii</name>
    <dbReference type="NCBI Taxonomy" id="334542"/>
    <lineage>
        <taxon>Bacteria</taxon>
        <taxon>Bacillati</taxon>
        <taxon>Actinomycetota</taxon>
        <taxon>Actinomycetes</taxon>
        <taxon>Mycobacteriales</taxon>
        <taxon>Nocardiaceae</taxon>
        <taxon>Rhodococcus</taxon>
        <taxon>Rhodococcus erythropolis group</taxon>
    </lineage>
</organism>
<evidence type="ECO:0000256" key="1">
    <source>
        <dbReference type="SAM" id="MobiDB-lite"/>
    </source>
</evidence>
<feature type="transmembrane region" description="Helical" evidence="2">
    <location>
        <begin position="199"/>
        <end position="219"/>
    </location>
</feature>